<evidence type="ECO:0000256" key="1">
    <source>
        <dbReference type="ARBA" id="ARBA00001049"/>
    </source>
</evidence>
<dbReference type="SUPFAM" id="SSF56235">
    <property type="entry name" value="N-terminal nucleophile aminohydrolases (Ntn hydrolases)"/>
    <property type="match status" value="1"/>
</dbReference>
<dbReference type="EC" id="3.4.19.13" evidence="11"/>
<comment type="catalytic activity">
    <reaction evidence="2 11">
        <text>glutathione + H2O = L-cysteinylglycine + L-glutamate</text>
        <dbReference type="Rhea" id="RHEA:28807"/>
        <dbReference type="ChEBI" id="CHEBI:15377"/>
        <dbReference type="ChEBI" id="CHEBI:29985"/>
        <dbReference type="ChEBI" id="CHEBI:57925"/>
        <dbReference type="ChEBI" id="CHEBI:61694"/>
        <dbReference type="EC" id="3.4.19.13"/>
    </reaction>
</comment>
<evidence type="ECO:0000256" key="10">
    <source>
        <dbReference type="PIRSR" id="PIRSR600101-2"/>
    </source>
</evidence>
<keyword evidence="11" id="KW-0317">Glutathione biosynthesis</keyword>
<name>E0UE44_GLOV7</name>
<dbReference type="eggNOG" id="COG0405">
    <property type="taxonomic scope" value="Bacteria"/>
</dbReference>
<comment type="catalytic activity">
    <reaction evidence="1 11">
        <text>an S-substituted glutathione + H2O = an S-substituted L-cysteinylglycine + L-glutamate</text>
        <dbReference type="Rhea" id="RHEA:59468"/>
        <dbReference type="ChEBI" id="CHEBI:15377"/>
        <dbReference type="ChEBI" id="CHEBI:29985"/>
        <dbReference type="ChEBI" id="CHEBI:90779"/>
        <dbReference type="ChEBI" id="CHEBI:143103"/>
        <dbReference type="EC" id="3.4.19.13"/>
    </reaction>
</comment>
<comment type="pathway">
    <text evidence="11">Sulfur metabolism; glutathione metabolism.</text>
</comment>
<dbReference type="EMBL" id="CP002198">
    <property type="protein sequence ID" value="ADN14169.1"/>
    <property type="molecule type" value="Genomic_DNA"/>
</dbReference>
<comment type="catalytic activity">
    <reaction evidence="8 11">
        <text>an N-terminal (5-L-glutamyl)-[peptide] + an alpha-amino acid = 5-L-glutamyl amino acid + an N-terminal L-alpha-aminoacyl-[peptide]</text>
        <dbReference type="Rhea" id="RHEA:23904"/>
        <dbReference type="Rhea" id="RHEA-COMP:9780"/>
        <dbReference type="Rhea" id="RHEA-COMP:9795"/>
        <dbReference type="ChEBI" id="CHEBI:77644"/>
        <dbReference type="ChEBI" id="CHEBI:78597"/>
        <dbReference type="ChEBI" id="CHEBI:78599"/>
        <dbReference type="ChEBI" id="CHEBI:78608"/>
        <dbReference type="EC" id="2.3.2.2"/>
    </reaction>
</comment>
<comment type="subunit">
    <text evidence="11">This enzyme consists of two polypeptide chains, which are synthesized in precursor form from a single polypeptide.</text>
</comment>
<protein>
    <recommendedName>
        <fullName evidence="11">Glutathione hydrolase proenzyme</fullName>
        <ecNumber evidence="11">2.3.2.2</ecNumber>
        <ecNumber evidence="11">3.4.19.13</ecNumber>
    </recommendedName>
    <component>
        <recommendedName>
            <fullName evidence="11">Glutathione hydrolase large chain</fullName>
        </recommendedName>
    </component>
    <component>
        <recommendedName>
            <fullName evidence="11">Glutathione hydrolase small chain</fullName>
        </recommendedName>
    </component>
</protein>
<accession>E0UE44</accession>
<dbReference type="InterPro" id="IPR043137">
    <property type="entry name" value="GGT_ssub_C"/>
</dbReference>
<dbReference type="InterPro" id="IPR000101">
    <property type="entry name" value="GGT_peptidase"/>
</dbReference>
<comment type="PTM">
    <text evidence="11">Cleaved by autocatalysis into a large and a small subunit.</text>
</comment>
<dbReference type="Proteomes" id="UP000008206">
    <property type="component" value="Chromosome"/>
</dbReference>
<evidence type="ECO:0000256" key="9">
    <source>
        <dbReference type="PIRSR" id="PIRSR600101-1"/>
    </source>
</evidence>
<keyword evidence="14" id="KW-1185">Reference proteome</keyword>
<dbReference type="RefSeq" id="WP_013322274.1">
    <property type="nucleotide sequence ID" value="NC_014501.1"/>
</dbReference>
<dbReference type="GO" id="GO:0006751">
    <property type="term" value="P:glutathione catabolic process"/>
    <property type="evidence" value="ECO:0007669"/>
    <property type="project" value="UniProtKB-UniRule"/>
</dbReference>
<dbReference type="GO" id="GO:0006750">
    <property type="term" value="P:glutathione biosynthetic process"/>
    <property type="evidence" value="ECO:0007669"/>
    <property type="project" value="UniProtKB-KW"/>
</dbReference>
<dbReference type="Gene3D" id="1.10.246.130">
    <property type="match status" value="1"/>
</dbReference>
<gene>
    <name evidence="13" type="ordered locus">Cyan7822_2190</name>
</gene>
<dbReference type="MEROPS" id="T03.013"/>
<evidence type="ECO:0000256" key="6">
    <source>
        <dbReference type="ARBA" id="ARBA00023145"/>
    </source>
</evidence>
<keyword evidence="4 11" id="KW-0808">Transferase</keyword>
<feature type="active site" description="Nucleophile" evidence="9">
    <location>
        <position position="338"/>
    </location>
</feature>
<dbReference type="InterPro" id="IPR051792">
    <property type="entry name" value="GGT_bact"/>
</dbReference>
<dbReference type="HOGENOM" id="CLU_014813_0_3_3"/>
<evidence type="ECO:0000256" key="3">
    <source>
        <dbReference type="ARBA" id="ARBA00009381"/>
    </source>
</evidence>
<dbReference type="InterPro" id="IPR029055">
    <property type="entry name" value="Ntn_hydrolases_N"/>
</dbReference>
<evidence type="ECO:0000256" key="11">
    <source>
        <dbReference type="RuleBase" id="RU368036"/>
    </source>
</evidence>
<evidence type="ECO:0000256" key="5">
    <source>
        <dbReference type="ARBA" id="ARBA00022801"/>
    </source>
</evidence>
<organism evidence="13 14">
    <name type="scientific">Gloeothece verrucosa (strain PCC 7822)</name>
    <name type="common">Cyanothece sp. (strain PCC 7822)</name>
    <dbReference type="NCBI Taxonomy" id="497965"/>
    <lineage>
        <taxon>Bacteria</taxon>
        <taxon>Bacillati</taxon>
        <taxon>Cyanobacteriota</taxon>
        <taxon>Cyanophyceae</taxon>
        <taxon>Oscillatoriophycideae</taxon>
        <taxon>Chroococcales</taxon>
        <taxon>Aphanothecaceae</taxon>
        <taxon>Gloeothece</taxon>
        <taxon>Gloeothece verrucosa</taxon>
    </lineage>
</organism>
<evidence type="ECO:0000256" key="4">
    <source>
        <dbReference type="ARBA" id="ARBA00022679"/>
    </source>
</evidence>
<dbReference type="PANTHER" id="PTHR43199">
    <property type="entry name" value="GLUTATHIONE HYDROLASE"/>
    <property type="match status" value="1"/>
</dbReference>
<evidence type="ECO:0000256" key="7">
    <source>
        <dbReference type="ARBA" id="ARBA00023315"/>
    </source>
</evidence>
<dbReference type="Gene3D" id="3.60.20.40">
    <property type="match status" value="1"/>
</dbReference>
<dbReference type="InterPro" id="IPR043138">
    <property type="entry name" value="GGT_lsub"/>
</dbReference>
<comment type="similarity">
    <text evidence="3 11">Belongs to the gamma-glutamyltransferase family.</text>
</comment>
<evidence type="ECO:0000256" key="8">
    <source>
        <dbReference type="ARBA" id="ARBA00047417"/>
    </source>
</evidence>
<evidence type="ECO:0000313" key="13">
    <source>
        <dbReference type="EMBL" id="ADN14169.1"/>
    </source>
</evidence>
<dbReference type="GO" id="GO:0103068">
    <property type="term" value="F:leukotriene C4 gamma-glutamyl transferase activity"/>
    <property type="evidence" value="ECO:0007669"/>
    <property type="project" value="UniProtKB-EC"/>
</dbReference>
<proteinExistence type="inferred from homology"/>
<reference evidence="14" key="1">
    <citation type="journal article" date="2011" name="MBio">
        <title>Novel metabolic attributes of the genus Cyanothece, comprising a group of unicellular nitrogen-fixing Cyanobacteria.</title>
        <authorList>
            <person name="Bandyopadhyay A."/>
            <person name="Elvitigala T."/>
            <person name="Welsh E."/>
            <person name="Stockel J."/>
            <person name="Liberton M."/>
            <person name="Min H."/>
            <person name="Sherman L.A."/>
            <person name="Pakrasi H.B."/>
        </authorList>
    </citation>
    <scope>NUCLEOTIDE SEQUENCE [LARGE SCALE GENOMIC DNA]</scope>
    <source>
        <strain evidence="14">PCC 7822</strain>
    </source>
</reference>
<dbReference type="EC" id="2.3.2.2" evidence="11"/>
<dbReference type="PANTHER" id="PTHR43199:SF1">
    <property type="entry name" value="GLUTATHIONE HYDROLASE PROENZYME"/>
    <property type="match status" value="1"/>
</dbReference>
<dbReference type="GO" id="GO:0036374">
    <property type="term" value="F:glutathione hydrolase activity"/>
    <property type="evidence" value="ECO:0007669"/>
    <property type="project" value="UniProtKB-UniRule"/>
</dbReference>
<evidence type="ECO:0000256" key="12">
    <source>
        <dbReference type="SAM" id="MobiDB-lite"/>
    </source>
</evidence>
<feature type="binding site" evidence="10">
    <location>
        <position position="378"/>
    </location>
    <ligand>
        <name>L-glutamate</name>
        <dbReference type="ChEBI" id="CHEBI:29985"/>
    </ligand>
</feature>
<feature type="compositionally biased region" description="Basic and acidic residues" evidence="12">
    <location>
        <begin position="499"/>
        <end position="513"/>
    </location>
</feature>
<keyword evidence="7 11" id="KW-0012">Acyltransferase</keyword>
<feature type="region of interest" description="Disordered" evidence="12">
    <location>
        <begin position="499"/>
        <end position="522"/>
    </location>
</feature>
<dbReference type="AlphaFoldDB" id="E0UE44"/>
<keyword evidence="5 11" id="KW-0378">Hydrolase</keyword>
<evidence type="ECO:0000256" key="2">
    <source>
        <dbReference type="ARBA" id="ARBA00001089"/>
    </source>
</evidence>
<evidence type="ECO:0000313" key="14">
    <source>
        <dbReference type="Proteomes" id="UP000008206"/>
    </source>
</evidence>
<dbReference type="STRING" id="497965.Cyan7822_2190"/>
<dbReference type="PRINTS" id="PR01210">
    <property type="entry name" value="GGTRANSPTASE"/>
</dbReference>
<dbReference type="Pfam" id="PF01019">
    <property type="entry name" value="G_glu_transpept"/>
    <property type="match status" value="1"/>
</dbReference>
<feature type="binding site" evidence="10">
    <location>
        <position position="419"/>
    </location>
    <ligand>
        <name>L-glutamate</name>
        <dbReference type="ChEBI" id="CHEBI:29985"/>
    </ligand>
</feature>
<dbReference type="UniPathway" id="UPA00204"/>
<dbReference type="OrthoDB" id="9781342at2"/>
<sequence>MRKKTRGVIAAGHQKTAEAGQIMFELGGNAFDAAIAAILASFVVESTLTSAGGGGFLLAHTEEQENILFDFFCQTPRQKKPVQEIDFYGIKVNFGVAIQDFHIGKGSIAVPGNVVGVFEIHQQLGKLPFDVVAEPAIDYAKNGFIIQKFNQYCQELLSPILLETSESRKIYAPEGKLAQLGQTFYLRDFAETLGELVQQGLSGFYQGEIGRQLVRDLSKGGYLTKEDLLSYRVIRRKPLKISYRNYELLTNPPPSSGGVLIAFALKLLESCDLKKIEFGSEKHLQILAEIMRLTNEARQEKYDSYLYQDDIIESFLASECLEPYQKKFQKTLNKWGSTTHISVMDELGNAASVTTSNGEGSSYVIPGTGIMLNNMLGEADLNPFGFHQWQENQRISSMMSPTIVLQEGKPKIVLGSGGSNRIRTAIFQVISNLIDFHLPMEAAVNNSRVHWENYIYNLEPAPGRAAMIKHLKLPEETSFVLWEQKNMFFGGVHTVGQRKDGTLEGSGDSRREGVALGATGES</sequence>
<keyword evidence="6 11" id="KW-0865">Zymogen</keyword>
<dbReference type="KEGG" id="cyj:Cyan7822_2190"/>
<dbReference type="NCBIfam" id="TIGR00066">
    <property type="entry name" value="g_glut_trans"/>
    <property type="match status" value="1"/>
</dbReference>